<keyword evidence="12" id="KW-1164">Virus endocytosis by host</keyword>
<dbReference type="Gene3D" id="2.60.120.950">
    <property type="entry name" value="Circovirus capsid protein"/>
    <property type="match status" value="1"/>
</dbReference>
<evidence type="ECO:0000256" key="12">
    <source>
        <dbReference type="ARBA" id="ARBA00022890"/>
    </source>
</evidence>
<keyword evidence="9" id="KW-1162">Viral penetration into host cytoplasm</keyword>
<evidence type="ECO:0000256" key="5">
    <source>
        <dbReference type="ARBA" id="ARBA00022524"/>
    </source>
</evidence>
<keyword evidence="10" id="KW-1161">Viral attachment to host cell</keyword>
<name>A0A286M9S7_PCV1</name>
<evidence type="ECO:0000256" key="4">
    <source>
        <dbReference type="ARBA" id="ARBA00022431"/>
    </source>
</evidence>
<keyword evidence="8" id="KW-0945">Host-virus interaction</keyword>
<comment type="subunit">
    <text evidence="15">Homomultimer. Assembles in the nucleus, presumably in an immature form, then migrates to the cytoplasm once assembled as mature virion. Interacts with Rep; this interaction relocates Rep into the nucleus.</text>
</comment>
<proteinExistence type="inferred from homology"/>
<dbReference type="GO" id="GO:0019069">
    <property type="term" value="P:viral capsid assembly"/>
    <property type="evidence" value="ECO:0007669"/>
    <property type="project" value="InterPro"/>
</dbReference>
<evidence type="ECO:0000256" key="14">
    <source>
        <dbReference type="ARBA" id="ARBA00023296"/>
    </source>
</evidence>
<dbReference type="InterPro" id="IPR003383">
    <property type="entry name" value="Circovirus_capsid"/>
</dbReference>
<comment type="subcellular location">
    <subcellularLocation>
        <location evidence="1">Host nucleus</location>
    </subcellularLocation>
    <subcellularLocation>
        <location evidence="2">Virion</location>
    </subcellularLocation>
</comment>
<dbReference type="GO" id="GO:0003677">
    <property type="term" value="F:DNA binding"/>
    <property type="evidence" value="ECO:0007669"/>
    <property type="project" value="UniProtKB-KW"/>
</dbReference>
<evidence type="ECO:0000256" key="6">
    <source>
        <dbReference type="ARBA" id="ARBA00022561"/>
    </source>
</evidence>
<sequence length="235" mass="28155">MTWPRRRCRRRRTRPRSHLGNILRRRPYLAHPAFRNRYRWRRKTGIFNPRLSREFVLTIEGGHSQPSWNVNQLRFNIGQFLPPSGGTNPLPLPFQYYRIRKAKYEFYPRDPITSNERGVGSTVVILDANFVTPSTNLAYDPYINYSSRHTIRQPFTYHSRYFTPKPELDQTIDWFQPNNKRNQLWLHLNTHTNVEHTGLGYALQNATTAQNYVVRLTIYVQFREFILKDPLNEYK</sequence>
<evidence type="ECO:0000256" key="8">
    <source>
        <dbReference type="ARBA" id="ARBA00022581"/>
    </source>
</evidence>
<dbReference type="GO" id="GO:0019062">
    <property type="term" value="P:virion attachment to host cell"/>
    <property type="evidence" value="ECO:0007669"/>
    <property type="project" value="UniProtKB-KW"/>
</dbReference>
<keyword evidence="6" id="KW-0167">Capsid protein</keyword>
<keyword evidence="7" id="KW-1048">Host nucleus</keyword>
<comment type="similarity">
    <text evidence="3">Belongs to the circoviridae capsid protein family.</text>
</comment>
<dbReference type="GO" id="GO:0042025">
    <property type="term" value="C:host cell nucleus"/>
    <property type="evidence" value="ECO:0007669"/>
    <property type="project" value="UniProtKB-SubCell"/>
</dbReference>
<reference evidence="16" key="1">
    <citation type="submission" date="2016-09" db="EMBL/GenBank/DDBJ databases">
        <authorList>
            <person name="Capua I."/>
            <person name="De Benedictis P."/>
            <person name="Joannis T."/>
            <person name="Lombin L.H."/>
            <person name="Cattoli G."/>
        </authorList>
    </citation>
    <scope>NUCLEOTIDE SEQUENCE</scope>
    <source>
        <strain evidence="16">GXyl224</strain>
    </source>
</reference>
<dbReference type="InterPro" id="IPR038652">
    <property type="entry name" value="Circovirus_capsid_sf"/>
</dbReference>
<dbReference type="Proteomes" id="UP000287929">
    <property type="component" value="Segment"/>
</dbReference>
<organism evidence="16">
    <name type="scientific">Porcine circovirus 1</name>
    <name type="common">PCV1</name>
    <dbReference type="NCBI Taxonomy" id="133704"/>
    <lineage>
        <taxon>Viruses</taxon>
        <taxon>Monodnaviria</taxon>
        <taxon>Shotokuvirae</taxon>
        <taxon>Cressdnaviricota</taxon>
        <taxon>Arfiviricetes</taxon>
        <taxon>Cirlivirales</taxon>
        <taxon>Circoviridae</taxon>
        <taxon>Circovirus</taxon>
        <taxon>Circovirus porcine1</taxon>
    </lineage>
</organism>
<evidence type="ECO:0000256" key="10">
    <source>
        <dbReference type="ARBA" id="ARBA00022804"/>
    </source>
</evidence>
<evidence type="ECO:0000256" key="7">
    <source>
        <dbReference type="ARBA" id="ARBA00022562"/>
    </source>
</evidence>
<keyword evidence="11" id="KW-0946">Virion</keyword>
<dbReference type="Pfam" id="PF02443">
    <property type="entry name" value="Circo_capsid"/>
    <property type="match status" value="1"/>
</dbReference>
<keyword evidence="14" id="KW-1160">Virus entry into host cell</keyword>
<evidence type="ECO:0000256" key="13">
    <source>
        <dbReference type="ARBA" id="ARBA00023125"/>
    </source>
</evidence>
<evidence type="ECO:0000256" key="3">
    <source>
        <dbReference type="ARBA" id="ARBA00010301"/>
    </source>
</evidence>
<dbReference type="GO" id="GO:0039615">
    <property type="term" value="C:T=1 icosahedral viral capsid"/>
    <property type="evidence" value="ECO:0007669"/>
    <property type="project" value="UniProtKB-KW"/>
</dbReference>
<evidence type="ECO:0000313" key="16">
    <source>
        <dbReference type="EMBL" id="ASV72309.1"/>
    </source>
</evidence>
<keyword evidence="4" id="KW-1140">T=1 icosahedral capsid protein</keyword>
<protein>
    <submittedName>
        <fullName evidence="16">Capsid protein</fullName>
    </submittedName>
</protein>
<dbReference type="GO" id="GO:0075732">
    <property type="term" value="P:viral penetration into host nucleus"/>
    <property type="evidence" value="ECO:0007669"/>
    <property type="project" value="UniProtKB-KW"/>
</dbReference>
<evidence type="ECO:0000256" key="15">
    <source>
        <dbReference type="ARBA" id="ARBA00046863"/>
    </source>
</evidence>
<keyword evidence="13" id="KW-0238">DNA-binding</keyword>
<evidence type="ECO:0000256" key="11">
    <source>
        <dbReference type="ARBA" id="ARBA00022844"/>
    </source>
</evidence>
<keyword evidence="5" id="KW-1163">Viral penetration into host nucleus</keyword>
<dbReference type="GO" id="GO:0043657">
    <property type="term" value="C:host cell"/>
    <property type="evidence" value="ECO:0007669"/>
    <property type="project" value="GOC"/>
</dbReference>
<dbReference type="EMBL" id="KX827784">
    <property type="protein sequence ID" value="ASV72309.1"/>
    <property type="molecule type" value="Genomic_DNA"/>
</dbReference>
<accession>A0A286M9S7</accession>
<organismHost>
    <name type="scientific">Sus scrofa</name>
    <name type="common">Pig</name>
    <dbReference type="NCBI Taxonomy" id="9823"/>
</organismHost>
<evidence type="ECO:0000256" key="9">
    <source>
        <dbReference type="ARBA" id="ARBA00022595"/>
    </source>
</evidence>
<dbReference type="GO" id="GO:0075509">
    <property type="term" value="P:endocytosis involved in viral entry into host cell"/>
    <property type="evidence" value="ECO:0007669"/>
    <property type="project" value="UniProtKB-KW"/>
</dbReference>
<evidence type="ECO:0000256" key="1">
    <source>
        <dbReference type="ARBA" id="ARBA00004147"/>
    </source>
</evidence>
<evidence type="ECO:0000256" key="2">
    <source>
        <dbReference type="ARBA" id="ARBA00004328"/>
    </source>
</evidence>